<organism evidence="6">
    <name type="scientific">marine sediment metagenome</name>
    <dbReference type="NCBI Taxonomy" id="412755"/>
    <lineage>
        <taxon>unclassified sequences</taxon>
        <taxon>metagenomes</taxon>
        <taxon>ecological metagenomes</taxon>
    </lineage>
</organism>
<dbReference type="PANTHER" id="PTHR43046:SF12">
    <property type="entry name" value="GDP-MANNOSE MANNOSYL HYDROLASE"/>
    <property type="match status" value="1"/>
</dbReference>
<dbReference type="Gene3D" id="3.40.50.10190">
    <property type="entry name" value="BRCT domain"/>
    <property type="match status" value="1"/>
</dbReference>
<dbReference type="SUPFAM" id="SSF55811">
    <property type="entry name" value="Nudix"/>
    <property type="match status" value="1"/>
</dbReference>
<accession>A0A0F9GJY5</accession>
<dbReference type="Pfam" id="PF00293">
    <property type="entry name" value="NUDIX"/>
    <property type="match status" value="1"/>
</dbReference>
<dbReference type="InterPro" id="IPR015797">
    <property type="entry name" value="NUDIX_hydrolase-like_dom_sf"/>
</dbReference>
<dbReference type="Pfam" id="PF00533">
    <property type="entry name" value="BRCT"/>
    <property type="match status" value="1"/>
</dbReference>
<comment type="cofactor">
    <cofactor evidence="1">
        <name>Mg(2+)</name>
        <dbReference type="ChEBI" id="CHEBI:18420"/>
    </cofactor>
</comment>
<dbReference type="PANTHER" id="PTHR43046">
    <property type="entry name" value="GDP-MANNOSE MANNOSYL HYDROLASE"/>
    <property type="match status" value="1"/>
</dbReference>
<dbReference type="SMART" id="SM00292">
    <property type="entry name" value="BRCT"/>
    <property type="match status" value="1"/>
</dbReference>
<name>A0A0F9GJY5_9ZZZZ</name>
<dbReference type="Gene3D" id="3.90.79.10">
    <property type="entry name" value="Nucleoside Triphosphate Pyrophosphohydrolase"/>
    <property type="match status" value="1"/>
</dbReference>
<dbReference type="EMBL" id="LAZR01028142">
    <property type="protein sequence ID" value="KKL63512.1"/>
    <property type="molecule type" value="Genomic_DNA"/>
</dbReference>
<gene>
    <name evidence="6" type="ORF">LCGC14_2174360</name>
</gene>
<evidence type="ECO:0000259" key="5">
    <source>
        <dbReference type="PROSITE" id="PS51462"/>
    </source>
</evidence>
<dbReference type="PROSITE" id="PS50172">
    <property type="entry name" value="BRCT"/>
    <property type="match status" value="1"/>
</dbReference>
<evidence type="ECO:0000259" key="4">
    <source>
        <dbReference type="PROSITE" id="PS50172"/>
    </source>
</evidence>
<dbReference type="AlphaFoldDB" id="A0A0F9GJY5"/>
<keyword evidence="3" id="KW-0460">Magnesium</keyword>
<dbReference type="InterPro" id="IPR000086">
    <property type="entry name" value="NUDIX_hydrolase_dom"/>
</dbReference>
<evidence type="ECO:0008006" key="7">
    <source>
        <dbReference type="Google" id="ProtNLM"/>
    </source>
</evidence>
<keyword evidence="2" id="KW-0378">Hydrolase</keyword>
<evidence type="ECO:0000256" key="1">
    <source>
        <dbReference type="ARBA" id="ARBA00001946"/>
    </source>
</evidence>
<feature type="domain" description="Nudix hydrolase" evidence="5">
    <location>
        <begin position="2"/>
        <end position="145"/>
    </location>
</feature>
<dbReference type="SUPFAM" id="SSF52113">
    <property type="entry name" value="BRCT domain"/>
    <property type="match status" value="1"/>
</dbReference>
<dbReference type="GO" id="GO:0016787">
    <property type="term" value="F:hydrolase activity"/>
    <property type="evidence" value="ECO:0007669"/>
    <property type="project" value="UniProtKB-KW"/>
</dbReference>
<reference evidence="6" key="1">
    <citation type="journal article" date="2015" name="Nature">
        <title>Complex archaea that bridge the gap between prokaryotes and eukaryotes.</title>
        <authorList>
            <person name="Spang A."/>
            <person name="Saw J.H."/>
            <person name="Jorgensen S.L."/>
            <person name="Zaremba-Niedzwiedzka K."/>
            <person name="Martijn J."/>
            <person name="Lind A.E."/>
            <person name="van Eijk R."/>
            <person name="Schleper C."/>
            <person name="Guy L."/>
            <person name="Ettema T.J."/>
        </authorList>
    </citation>
    <scope>NUCLEOTIDE SEQUENCE</scope>
</reference>
<dbReference type="PROSITE" id="PS51462">
    <property type="entry name" value="NUDIX"/>
    <property type="match status" value="1"/>
</dbReference>
<evidence type="ECO:0000256" key="2">
    <source>
        <dbReference type="ARBA" id="ARBA00022801"/>
    </source>
</evidence>
<sequence length="251" mass="27918">MRDVQVVTCFLLRRGEGGPSASSGQAEVLLLRRSERVATYRGRWAGVSGYLEAGTPLEQAYREIEEEVGLERADVRLLAQGEPFTVPDEAIDRRWMVHPFLLEVLRPEHVRLDWEHTESRWVKPEELAAVPAIGPKIAESVRAYFRGKRQRKVIGKLKRAGVNMKQERAAPAEGPLAGQTFVVTGTLTSMARSEAEAKLKALGADIGSSVTKKTAYLVTGEGPGSKLQKAQQYGTKLMDEQELRRLLRSPR</sequence>
<evidence type="ECO:0000256" key="3">
    <source>
        <dbReference type="ARBA" id="ARBA00022842"/>
    </source>
</evidence>
<feature type="domain" description="BRCT" evidence="4">
    <location>
        <begin position="171"/>
        <end position="251"/>
    </location>
</feature>
<dbReference type="InterPro" id="IPR001357">
    <property type="entry name" value="BRCT_dom"/>
</dbReference>
<dbReference type="CDD" id="cd17748">
    <property type="entry name" value="BRCT_DNA_ligase_like"/>
    <property type="match status" value="1"/>
</dbReference>
<comment type="caution">
    <text evidence="6">The sequence shown here is derived from an EMBL/GenBank/DDBJ whole genome shotgun (WGS) entry which is preliminary data.</text>
</comment>
<protein>
    <recommendedName>
        <fullName evidence="7">Nudix hydrolase domain-containing protein</fullName>
    </recommendedName>
</protein>
<dbReference type="InterPro" id="IPR036420">
    <property type="entry name" value="BRCT_dom_sf"/>
</dbReference>
<evidence type="ECO:0000313" key="6">
    <source>
        <dbReference type="EMBL" id="KKL63512.1"/>
    </source>
</evidence>
<proteinExistence type="predicted"/>